<dbReference type="InterPro" id="IPR051941">
    <property type="entry name" value="BG_Antigen-Binding_Lectin"/>
</dbReference>
<proteinExistence type="predicted"/>
<dbReference type="Gene3D" id="2.60.120.260">
    <property type="entry name" value="Galactose-binding domain-like"/>
    <property type="match status" value="3"/>
</dbReference>
<dbReference type="InterPro" id="IPR008979">
    <property type="entry name" value="Galactose-bd-like_sf"/>
</dbReference>
<dbReference type="PANTHER" id="PTHR45713">
    <property type="entry name" value="FTP DOMAIN-CONTAINING PROTEIN"/>
    <property type="match status" value="1"/>
</dbReference>
<sequence>MHLLEVIYLFIPFALCQNPLDNLAYKKPTWQTSEVTSSDNAVDGLYTNRTTAGNQCAVSKPDPIEVTWIVDLRVERSISEVRIYYQSHYDPWTQLELGSRFRNFSLYLSNTIRKEDGLVCFHESNEVGFNNLELTTRCEGIGRFVIYYNNRETKSYGDGLSREAYIELCEVQVIGCPLGFWGRGCSKQCPKNCPKHCRYSSGVCTGVCSEGFTGESCENYERVNMALHRPTYQLNTLWYRHPSSRLVDGKQSELHINNNQCSSTSNYQCYAMWRVDLQKIRRIERIIVFSRTDDINWGANSEFTQKMRGFSIIISNTTNPKNGVVCYHDRQDATHTIPSKVDIFCSVVGRYVIYYNERLPGITYKENYSQYAFADLCEVEVYGCPIPGYGQEHSDCTVPCFEMCRNYLENLSLMKQTWLSSPSNSGGSDLAVDGRFSSRGLTGQQCAISKPDTTITWWVNLGKIYRIQHIVIYYRKENIDWGLDFGYKAAFLGFSLYISNTTNREEGILCHHDTTYTRQTVPDHVSIDCPYHGQYVIFYNERLPGVTYPTGYSSKAYGDLCEVEVYGCPSPVANSLQCSNPCPENCEECFSGTGICIKCKQGFEGYACETVCRAMVKNIRVQQHYIISGSIDDIQNSKGVTFVGKKKTQVMIGVPLTGDSTNIAGVSFSIYNTEYVFVTFYDTSLSVAQKLDLRLASLSQILNFLFEYASKLAVKYKCWGTFT</sequence>
<dbReference type="AlphaFoldDB" id="A0A8W8MMP7"/>
<keyword evidence="3" id="KW-1185">Reference proteome</keyword>
<accession>A0A8W8MMP7</accession>
<keyword evidence="1" id="KW-0732">Signal</keyword>
<feature type="signal peptide" evidence="1">
    <location>
        <begin position="1"/>
        <end position="16"/>
    </location>
</feature>
<name>A0A8W8MMP7_MAGGI</name>
<dbReference type="Proteomes" id="UP000005408">
    <property type="component" value="Unassembled WGS sequence"/>
</dbReference>
<organism evidence="2 3">
    <name type="scientific">Magallana gigas</name>
    <name type="common">Pacific oyster</name>
    <name type="synonym">Crassostrea gigas</name>
    <dbReference type="NCBI Taxonomy" id="29159"/>
    <lineage>
        <taxon>Eukaryota</taxon>
        <taxon>Metazoa</taxon>
        <taxon>Spiralia</taxon>
        <taxon>Lophotrochozoa</taxon>
        <taxon>Mollusca</taxon>
        <taxon>Bivalvia</taxon>
        <taxon>Autobranchia</taxon>
        <taxon>Pteriomorphia</taxon>
        <taxon>Ostreida</taxon>
        <taxon>Ostreoidea</taxon>
        <taxon>Ostreidae</taxon>
        <taxon>Magallana</taxon>
    </lineage>
</organism>
<protein>
    <submittedName>
        <fullName evidence="2">Uncharacterized protein</fullName>
    </submittedName>
</protein>
<evidence type="ECO:0000313" key="2">
    <source>
        <dbReference type="EnsemblMetazoa" id="G33979.1:cds"/>
    </source>
</evidence>
<dbReference type="EnsemblMetazoa" id="G33979.1">
    <property type="protein sequence ID" value="G33979.1:cds"/>
    <property type="gene ID" value="G33979"/>
</dbReference>
<reference evidence="2" key="1">
    <citation type="submission" date="2022-08" db="UniProtKB">
        <authorList>
            <consortium name="EnsemblMetazoa"/>
        </authorList>
    </citation>
    <scope>IDENTIFICATION</scope>
    <source>
        <strain evidence="2">05x7-T-G4-1.051#20</strain>
    </source>
</reference>
<dbReference type="SUPFAM" id="SSF49785">
    <property type="entry name" value="Galactose-binding domain-like"/>
    <property type="match status" value="3"/>
</dbReference>
<evidence type="ECO:0000313" key="3">
    <source>
        <dbReference type="Proteomes" id="UP000005408"/>
    </source>
</evidence>
<evidence type="ECO:0000256" key="1">
    <source>
        <dbReference type="SAM" id="SignalP"/>
    </source>
</evidence>
<feature type="chain" id="PRO_5036443468" evidence="1">
    <location>
        <begin position="17"/>
        <end position="723"/>
    </location>
</feature>
<dbReference type="PANTHER" id="PTHR45713:SF6">
    <property type="entry name" value="F5_8 TYPE C DOMAIN-CONTAINING PROTEIN"/>
    <property type="match status" value="1"/>
</dbReference>